<reference evidence="3" key="1">
    <citation type="journal article" date="2023" name="Mol. Phylogenet. Evol.">
        <title>Genome-scale phylogeny and comparative genomics of the fungal order Sordariales.</title>
        <authorList>
            <person name="Hensen N."/>
            <person name="Bonometti L."/>
            <person name="Westerberg I."/>
            <person name="Brannstrom I.O."/>
            <person name="Guillou S."/>
            <person name="Cros-Aarteil S."/>
            <person name="Calhoun S."/>
            <person name="Haridas S."/>
            <person name="Kuo A."/>
            <person name="Mondo S."/>
            <person name="Pangilinan J."/>
            <person name="Riley R."/>
            <person name="LaButti K."/>
            <person name="Andreopoulos B."/>
            <person name="Lipzen A."/>
            <person name="Chen C."/>
            <person name="Yan M."/>
            <person name="Daum C."/>
            <person name="Ng V."/>
            <person name="Clum A."/>
            <person name="Steindorff A."/>
            <person name="Ohm R.A."/>
            <person name="Martin F."/>
            <person name="Silar P."/>
            <person name="Natvig D.O."/>
            <person name="Lalanne C."/>
            <person name="Gautier V."/>
            <person name="Ament-Velasquez S.L."/>
            <person name="Kruys A."/>
            <person name="Hutchinson M.I."/>
            <person name="Powell A.J."/>
            <person name="Barry K."/>
            <person name="Miller A.N."/>
            <person name="Grigoriev I.V."/>
            <person name="Debuchy R."/>
            <person name="Gladieux P."/>
            <person name="Hiltunen Thoren M."/>
            <person name="Johannesson H."/>
        </authorList>
    </citation>
    <scope>NUCLEOTIDE SEQUENCE</scope>
    <source>
        <strain evidence="3">PSN243</strain>
    </source>
</reference>
<protein>
    <recommendedName>
        <fullName evidence="5">Alcohol dehydrogenase</fullName>
    </recommendedName>
</protein>
<sequence length="384" mass="40459">MAASAPAIPATMKAIVKESPLGGVSLKTVPTPEVHPGSVICESLAFYFSTGDVKRLTPSDTPSIFTHPTPFVPGGYQIARVAAVGPDATTLKTGQLVLVECWVRGRDNTDAQILWGMFDGVTPASKKLAADYWRDGGLSEYFRSPLENTWALDESRLCGSPSDGGLGYSISELVAVPVFCVAYGGFRTVDLKAGETVVVSPATGHFSMSAVAIADAIGAKVIAVSRNADRLKQLRDIFPRVKTVVPTGDVAADTQAIVAAAGGYVDVFADVSPAAAVGSRHLESCIGAVKQYGRVCLMGGRGDPTLPVGYLTMVIKSLTIRGSFMYEREHVKGLIKLVESGRLPIGKAGGFPVVSEIPVSRYEEAFAEAEKDFGIEGMVTVVRG</sequence>
<organism evidence="3 4">
    <name type="scientific">Podospora aff. communis PSN243</name>
    <dbReference type="NCBI Taxonomy" id="3040156"/>
    <lineage>
        <taxon>Eukaryota</taxon>
        <taxon>Fungi</taxon>
        <taxon>Dikarya</taxon>
        <taxon>Ascomycota</taxon>
        <taxon>Pezizomycotina</taxon>
        <taxon>Sordariomycetes</taxon>
        <taxon>Sordariomycetidae</taxon>
        <taxon>Sordariales</taxon>
        <taxon>Podosporaceae</taxon>
        <taxon>Podospora</taxon>
    </lineage>
</organism>
<evidence type="ECO:0008006" key="5">
    <source>
        <dbReference type="Google" id="ProtNLM"/>
    </source>
</evidence>
<dbReference type="Gene3D" id="3.40.50.720">
    <property type="entry name" value="NAD(P)-binding Rossmann-like Domain"/>
    <property type="match status" value="1"/>
</dbReference>
<dbReference type="EMBL" id="MU865956">
    <property type="protein sequence ID" value="KAK4446554.1"/>
    <property type="molecule type" value="Genomic_DNA"/>
</dbReference>
<dbReference type="GO" id="GO:0016491">
    <property type="term" value="F:oxidoreductase activity"/>
    <property type="evidence" value="ECO:0007669"/>
    <property type="project" value="TreeGrafter"/>
</dbReference>
<proteinExistence type="predicted"/>
<dbReference type="InterPro" id="IPR013154">
    <property type="entry name" value="ADH-like_N"/>
</dbReference>
<evidence type="ECO:0000313" key="4">
    <source>
        <dbReference type="Proteomes" id="UP001321760"/>
    </source>
</evidence>
<dbReference type="InterPro" id="IPR036291">
    <property type="entry name" value="NAD(P)-bd_dom_sf"/>
</dbReference>
<dbReference type="GO" id="GO:0005739">
    <property type="term" value="C:mitochondrion"/>
    <property type="evidence" value="ECO:0007669"/>
    <property type="project" value="TreeGrafter"/>
</dbReference>
<dbReference type="InterPro" id="IPR011032">
    <property type="entry name" value="GroES-like_sf"/>
</dbReference>
<dbReference type="InterPro" id="IPR013149">
    <property type="entry name" value="ADH-like_C"/>
</dbReference>
<dbReference type="Proteomes" id="UP001321760">
    <property type="component" value="Unassembled WGS sequence"/>
</dbReference>
<evidence type="ECO:0000313" key="3">
    <source>
        <dbReference type="EMBL" id="KAK4446554.1"/>
    </source>
</evidence>
<accession>A0AAV9GCI6</accession>
<comment type="caution">
    <text evidence="3">The sequence shown here is derived from an EMBL/GenBank/DDBJ whole genome shotgun (WGS) entry which is preliminary data.</text>
</comment>
<dbReference type="Gene3D" id="3.90.180.10">
    <property type="entry name" value="Medium-chain alcohol dehydrogenases, catalytic domain"/>
    <property type="match status" value="1"/>
</dbReference>
<feature type="domain" description="Alcohol dehydrogenase-like C-terminal" evidence="1">
    <location>
        <begin position="209"/>
        <end position="339"/>
    </location>
</feature>
<reference evidence="3" key="2">
    <citation type="submission" date="2023-05" db="EMBL/GenBank/DDBJ databases">
        <authorList>
            <consortium name="Lawrence Berkeley National Laboratory"/>
            <person name="Steindorff A."/>
            <person name="Hensen N."/>
            <person name="Bonometti L."/>
            <person name="Westerberg I."/>
            <person name="Brannstrom I.O."/>
            <person name="Guillou S."/>
            <person name="Cros-Aarteil S."/>
            <person name="Calhoun S."/>
            <person name="Haridas S."/>
            <person name="Kuo A."/>
            <person name="Mondo S."/>
            <person name="Pangilinan J."/>
            <person name="Riley R."/>
            <person name="Labutti K."/>
            <person name="Andreopoulos B."/>
            <person name="Lipzen A."/>
            <person name="Chen C."/>
            <person name="Yanf M."/>
            <person name="Daum C."/>
            <person name="Ng V."/>
            <person name="Clum A."/>
            <person name="Ohm R."/>
            <person name="Martin F."/>
            <person name="Silar P."/>
            <person name="Natvig D."/>
            <person name="Lalanne C."/>
            <person name="Gautier V."/>
            <person name="Ament-Velasquez S.L."/>
            <person name="Kruys A."/>
            <person name="Hutchinson M.I."/>
            <person name="Powell A.J."/>
            <person name="Barry K."/>
            <person name="Miller A.N."/>
            <person name="Grigoriev I.V."/>
            <person name="Debuchy R."/>
            <person name="Gladieux P."/>
            <person name="Thoren M.H."/>
            <person name="Johannesson H."/>
        </authorList>
    </citation>
    <scope>NUCLEOTIDE SEQUENCE</scope>
    <source>
        <strain evidence="3">PSN243</strain>
    </source>
</reference>
<dbReference type="SUPFAM" id="SSF51735">
    <property type="entry name" value="NAD(P)-binding Rossmann-fold domains"/>
    <property type="match status" value="1"/>
</dbReference>
<evidence type="ECO:0000259" key="1">
    <source>
        <dbReference type="Pfam" id="PF00107"/>
    </source>
</evidence>
<gene>
    <name evidence="3" type="ORF">QBC34DRAFT_411435</name>
</gene>
<dbReference type="AlphaFoldDB" id="A0AAV9GCI6"/>
<dbReference type="Pfam" id="PF08240">
    <property type="entry name" value="ADH_N"/>
    <property type="match status" value="1"/>
</dbReference>
<dbReference type="PANTHER" id="PTHR43677:SF4">
    <property type="entry name" value="QUINONE OXIDOREDUCTASE-LIKE PROTEIN 2"/>
    <property type="match status" value="1"/>
</dbReference>
<dbReference type="CDD" id="cd05188">
    <property type="entry name" value="MDR"/>
    <property type="match status" value="1"/>
</dbReference>
<name>A0AAV9GCI6_9PEZI</name>
<dbReference type="PANTHER" id="PTHR43677">
    <property type="entry name" value="SHORT-CHAIN DEHYDROGENASE/REDUCTASE"/>
    <property type="match status" value="1"/>
</dbReference>
<dbReference type="SUPFAM" id="SSF50129">
    <property type="entry name" value="GroES-like"/>
    <property type="match status" value="1"/>
</dbReference>
<dbReference type="Pfam" id="PF00107">
    <property type="entry name" value="ADH_zinc_N"/>
    <property type="match status" value="1"/>
</dbReference>
<feature type="domain" description="Alcohol dehydrogenase-like N-terminal" evidence="2">
    <location>
        <begin position="59"/>
        <end position="151"/>
    </location>
</feature>
<keyword evidence="4" id="KW-1185">Reference proteome</keyword>
<evidence type="ECO:0000259" key="2">
    <source>
        <dbReference type="Pfam" id="PF08240"/>
    </source>
</evidence>
<dbReference type="InterPro" id="IPR051397">
    <property type="entry name" value="Zn-ADH-like_protein"/>
</dbReference>